<organism evidence="6 7">
    <name type="scientific">Actinia tenebrosa</name>
    <name type="common">Australian red waratah sea anemone</name>
    <dbReference type="NCBI Taxonomy" id="6105"/>
    <lineage>
        <taxon>Eukaryota</taxon>
        <taxon>Metazoa</taxon>
        <taxon>Cnidaria</taxon>
        <taxon>Anthozoa</taxon>
        <taxon>Hexacorallia</taxon>
        <taxon>Actiniaria</taxon>
        <taxon>Actiniidae</taxon>
        <taxon>Actinia</taxon>
    </lineage>
</organism>
<keyword evidence="6" id="KW-1185">Reference proteome</keyword>
<dbReference type="Proteomes" id="UP000515163">
    <property type="component" value="Unplaced"/>
</dbReference>
<evidence type="ECO:0000256" key="2">
    <source>
        <dbReference type="ARBA" id="ARBA00022840"/>
    </source>
</evidence>
<feature type="domain" description="Protein kinase" evidence="5">
    <location>
        <begin position="444"/>
        <end position="614"/>
    </location>
</feature>
<dbReference type="AlphaFoldDB" id="A0A6P8IFL8"/>
<dbReference type="Pfam" id="PF00069">
    <property type="entry name" value="Pkinase"/>
    <property type="match status" value="1"/>
</dbReference>
<keyword evidence="1 3" id="KW-0547">Nucleotide-binding</keyword>
<dbReference type="Gene3D" id="1.10.510.10">
    <property type="entry name" value="Transferase(Phosphotransferase) domain 1"/>
    <property type="match status" value="1"/>
</dbReference>
<dbReference type="KEGG" id="aten:116300699"/>
<evidence type="ECO:0000256" key="1">
    <source>
        <dbReference type="ARBA" id="ARBA00022741"/>
    </source>
</evidence>
<gene>
    <name evidence="7" type="primary">LOC116300699</name>
</gene>
<accession>A0A6P8IFL8</accession>
<feature type="region of interest" description="Disordered" evidence="4">
    <location>
        <begin position="189"/>
        <end position="212"/>
    </location>
</feature>
<dbReference type="RefSeq" id="XP_031565478.1">
    <property type="nucleotide sequence ID" value="XM_031709618.1"/>
</dbReference>
<dbReference type="InterPro" id="IPR011009">
    <property type="entry name" value="Kinase-like_dom_sf"/>
</dbReference>
<dbReference type="GO" id="GO:0005524">
    <property type="term" value="F:ATP binding"/>
    <property type="evidence" value="ECO:0007669"/>
    <property type="project" value="UniProtKB-UniRule"/>
</dbReference>
<reference evidence="7" key="1">
    <citation type="submission" date="2025-08" db="UniProtKB">
        <authorList>
            <consortium name="RefSeq"/>
        </authorList>
    </citation>
    <scope>IDENTIFICATION</scope>
</reference>
<dbReference type="InParanoid" id="A0A6P8IFL8"/>
<feature type="region of interest" description="Disordered" evidence="4">
    <location>
        <begin position="52"/>
        <end position="74"/>
    </location>
</feature>
<evidence type="ECO:0000259" key="5">
    <source>
        <dbReference type="PROSITE" id="PS50011"/>
    </source>
</evidence>
<keyword evidence="2 3" id="KW-0067">ATP-binding</keyword>
<feature type="compositionally biased region" description="Basic and acidic residues" evidence="4">
    <location>
        <begin position="52"/>
        <end position="73"/>
    </location>
</feature>
<feature type="binding site" evidence="3">
    <location>
        <position position="471"/>
    </location>
    <ligand>
        <name>ATP</name>
        <dbReference type="ChEBI" id="CHEBI:30616"/>
    </ligand>
</feature>
<dbReference type="PROSITE" id="PS00108">
    <property type="entry name" value="PROTEIN_KINASE_ST"/>
    <property type="match status" value="1"/>
</dbReference>
<dbReference type="GO" id="GO:0004674">
    <property type="term" value="F:protein serine/threonine kinase activity"/>
    <property type="evidence" value="ECO:0007669"/>
    <property type="project" value="TreeGrafter"/>
</dbReference>
<dbReference type="OrthoDB" id="10069952at2759"/>
<dbReference type="InterPro" id="IPR051681">
    <property type="entry name" value="Ser/Thr_Kinases-Pseudokinases"/>
</dbReference>
<name>A0A6P8IFL8_ACTTE</name>
<evidence type="ECO:0000313" key="7">
    <source>
        <dbReference type="RefSeq" id="XP_031565478.1"/>
    </source>
</evidence>
<protein>
    <submittedName>
        <fullName evidence="7">LOW QUALITY PROTEIN: uncharacterized protein LOC116300699</fullName>
    </submittedName>
</protein>
<dbReference type="PANTHER" id="PTHR44329">
    <property type="entry name" value="SERINE/THREONINE-PROTEIN KINASE TNNI3K-RELATED"/>
    <property type="match status" value="1"/>
</dbReference>
<dbReference type="InterPro" id="IPR000719">
    <property type="entry name" value="Prot_kinase_dom"/>
</dbReference>
<dbReference type="SUPFAM" id="SSF56112">
    <property type="entry name" value="Protein kinase-like (PK-like)"/>
    <property type="match status" value="1"/>
</dbReference>
<dbReference type="PROSITE" id="PS00107">
    <property type="entry name" value="PROTEIN_KINASE_ATP"/>
    <property type="match status" value="1"/>
</dbReference>
<dbReference type="InterPro" id="IPR008271">
    <property type="entry name" value="Ser/Thr_kinase_AS"/>
</dbReference>
<sequence length="614" mass="69198">MVTDHQFEAMGLAIGETAMLRAMILPRNNDPQVNSPIQDNRKEEIRRAIDKIRNERKNVKKKEPASTKTESKVKQKKIRIGWLHRAQGARFKQVRRTGGGSIRQITYTDDNAITVEFLKSEGQRMFFPGGTSIHGPLKNMKVELGNFEQEPVDEFSDTEGKECTYPEYLRSRGLYASRSCIYLMTTEIPQQDDKKSDEKETPTSEYEPMTNVSTPKYGVYSAEGDYIDVKSNVLDITYEETKESSYSEVIMRSLSSCRHQCYDLQCLNDPFTQDTELDNYDPLENNFTVTEITKGNTCYIKRNFADTESEVSEESFSFPQCPMDHTSNEIILHPPSEVWGYDDNKLLLCVVAACHGDPAYYKWYLDGEIQIIKEGHGLCCLPVGATGDYKVEVQSKGKAEVSDSVAVKPWRSKPLPRIEEVHDDADSSLLLSKLPIIDIKDVDFNSRDEIGRGSFGVVYKGVWAGTPIALKHIKLRNAKRMQPVFEAEVQVHSMLRHPNIVQIMAMSLLKNSVYIVSELVDGFNLEDILFCDKSSEAHSHREMLLQGKVLVAKQICQAVTYLHQLKPAVVHRDIKPANVLVDKKSVATKLCDMGLSKIKTGIATTATNGVPGTI</sequence>
<evidence type="ECO:0000256" key="4">
    <source>
        <dbReference type="SAM" id="MobiDB-lite"/>
    </source>
</evidence>
<dbReference type="GeneID" id="116300699"/>
<dbReference type="SMART" id="SM00220">
    <property type="entry name" value="S_TKc"/>
    <property type="match status" value="1"/>
</dbReference>
<dbReference type="InterPro" id="IPR017441">
    <property type="entry name" value="Protein_kinase_ATP_BS"/>
</dbReference>
<proteinExistence type="predicted"/>
<evidence type="ECO:0000256" key="3">
    <source>
        <dbReference type="PROSITE-ProRule" id="PRU10141"/>
    </source>
</evidence>
<feature type="compositionally biased region" description="Basic and acidic residues" evidence="4">
    <location>
        <begin position="191"/>
        <end position="202"/>
    </location>
</feature>
<evidence type="ECO:0000313" key="6">
    <source>
        <dbReference type="Proteomes" id="UP000515163"/>
    </source>
</evidence>
<dbReference type="PROSITE" id="PS50011">
    <property type="entry name" value="PROTEIN_KINASE_DOM"/>
    <property type="match status" value="1"/>
</dbReference>